<dbReference type="GeneID" id="93350509"/>
<protein>
    <submittedName>
        <fullName evidence="1">Lantibiotic ABC superfamily ATP-binding protein transporter permease</fullName>
    </submittedName>
</protein>
<dbReference type="EMBL" id="UGSC01000001">
    <property type="protein sequence ID" value="SUA68530.1"/>
    <property type="molecule type" value="Genomic_DNA"/>
</dbReference>
<sequence>MGSILRVEAMKLQWVMVWILIILDAVINSLMGVLELNDLKQFYEPSWLMLYTYAAQFHSMFFYPLYCGIIASLLCAYEHRDGGWKILLSSPYPRQRIYYAKYILLILILFLDQLTFIVGYFVGGYIAGAPGKIPWLLVLSTGWGGWFGILPLAALQLMLSVKIRNFGASLGMAICCVVPNIVMTGFHSSIGAWFPFTIPYYIMLPQTASYAPRVEPYSLGLIVLFTFLAYLFAGRKMFVNRDWL</sequence>
<name>A0A378XX54_PAEPO</name>
<proteinExistence type="predicted"/>
<accession>A0A378XX54</accession>
<dbReference type="GO" id="GO:0005524">
    <property type="term" value="F:ATP binding"/>
    <property type="evidence" value="ECO:0007669"/>
    <property type="project" value="UniProtKB-KW"/>
</dbReference>
<reference evidence="1 2" key="1">
    <citation type="submission" date="2018-06" db="EMBL/GenBank/DDBJ databases">
        <authorList>
            <consortium name="Pathogen Informatics"/>
            <person name="Doyle S."/>
        </authorList>
    </citation>
    <scope>NUCLEOTIDE SEQUENCE [LARGE SCALE GENOMIC DNA]</scope>
    <source>
        <strain evidence="1 2">NCTC10343</strain>
    </source>
</reference>
<dbReference type="RefSeq" id="WP_016820478.1">
    <property type="nucleotide sequence ID" value="NZ_CP025957.1"/>
</dbReference>
<organism evidence="1 2">
    <name type="scientific">Paenibacillus polymyxa</name>
    <name type="common">Bacillus polymyxa</name>
    <dbReference type="NCBI Taxonomy" id="1406"/>
    <lineage>
        <taxon>Bacteria</taxon>
        <taxon>Bacillati</taxon>
        <taxon>Bacillota</taxon>
        <taxon>Bacilli</taxon>
        <taxon>Bacillales</taxon>
        <taxon>Paenibacillaceae</taxon>
        <taxon>Paenibacillus</taxon>
    </lineage>
</organism>
<dbReference type="Proteomes" id="UP000254400">
    <property type="component" value="Unassembled WGS sequence"/>
</dbReference>
<dbReference type="PANTHER" id="PTHR37305:SF1">
    <property type="entry name" value="MEMBRANE PROTEIN"/>
    <property type="match status" value="1"/>
</dbReference>
<dbReference type="Pfam" id="PF12730">
    <property type="entry name" value="ABC2_membrane_4"/>
    <property type="match status" value="1"/>
</dbReference>
<dbReference type="PANTHER" id="PTHR37305">
    <property type="entry name" value="INTEGRAL MEMBRANE PROTEIN-RELATED"/>
    <property type="match status" value="1"/>
</dbReference>
<gene>
    <name evidence="1" type="ORF">NCTC10343_01730</name>
</gene>
<keyword evidence="1" id="KW-0547">Nucleotide-binding</keyword>
<evidence type="ECO:0000313" key="1">
    <source>
        <dbReference type="EMBL" id="SUA68530.1"/>
    </source>
</evidence>
<evidence type="ECO:0000313" key="2">
    <source>
        <dbReference type="Proteomes" id="UP000254400"/>
    </source>
</evidence>
<dbReference type="CDD" id="cd21809">
    <property type="entry name" value="ABC-2_lan_permease-like"/>
    <property type="match status" value="1"/>
</dbReference>
<dbReference type="AlphaFoldDB" id="A0A378XX54"/>
<keyword evidence="1" id="KW-0067">ATP-binding</keyword>